<name>A0A0C2WZW2_SERVB</name>
<protein>
    <recommendedName>
        <fullName evidence="11">Palmitoyltransferase PFA4</fullName>
        <ecNumber evidence="11">2.3.1.225</ecNumber>
    </recommendedName>
    <alternativeName>
        <fullName evidence="11">Protein S-acyltransferase</fullName>
        <shortName evidence="11">PAT</shortName>
    </alternativeName>
    <alternativeName>
        <fullName evidence="11">Protein fatty acyltransferase 4</fullName>
    </alternativeName>
</protein>
<comment type="similarity">
    <text evidence="11">Belongs to the DHHC palmitoyltransferase family. PFA4 subfamily.</text>
</comment>
<keyword evidence="5 11" id="KW-1133">Transmembrane helix</keyword>
<evidence type="ECO:0000256" key="7">
    <source>
        <dbReference type="ARBA" id="ARBA00023139"/>
    </source>
</evidence>
<organism evidence="15 16">
    <name type="scientific">Serendipita vermifera MAFF 305830</name>
    <dbReference type="NCBI Taxonomy" id="933852"/>
    <lineage>
        <taxon>Eukaryota</taxon>
        <taxon>Fungi</taxon>
        <taxon>Dikarya</taxon>
        <taxon>Basidiomycota</taxon>
        <taxon>Agaricomycotina</taxon>
        <taxon>Agaricomycetes</taxon>
        <taxon>Sebacinales</taxon>
        <taxon>Serendipitaceae</taxon>
        <taxon>Serendipita</taxon>
    </lineage>
</organism>
<keyword evidence="3 11" id="KW-0812">Transmembrane</keyword>
<evidence type="ECO:0000256" key="1">
    <source>
        <dbReference type="ARBA" id="ARBA00004141"/>
    </source>
</evidence>
<evidence type="ECO:0000256" key="4">
    <source>
        <dbReference type="ARBA" id="ARBA00022824"/>
    </source>
</evidence>
<dbReference type="OrthoDB" id="331948at2759"/>
<feature type="compositionally biased region" description="Basic and acidic residues" evidence="13">
    <location>
        <begin position="291"/>
        <end position="304"/>
    </location>
</feature>
<dbReference type="GO" id="GO:0005789">
    <property type="term" value="C:endoplasmic reticulum membrane"/>
    <property type="evidence" value="ECO:0007669"/>
    <property type="project" value="UniProtKB-SubCell"/>
</dbReference>
<dbReference type="GO" id="GO:0019706">
    <property type="term" value="F:protein-cysteine S-palmitoyltransferase activity"/>
    <property type="evidence" value="ECO:0007669"/>
    <property type="project" value="UniProtKB-UniRule"/>
</dbReference>
<proteinExistence type="inferred from homology"/>
<evidence type="ECO:0000256" key="12">
    <source>
        <dbReference type="RuleBase" id="RU079119"/>
    </source>
</evidence>
<feature type="transmembrane region" description="Helical" evidence="11 12">
    <location>
        <begin position="12"/>
        <end position="37"/>
    </location>
</feature>
<comment type="domain">
    <text evidence="11 12">The DHHC domain is required for palmitoyltransferase activity.</text>
</comment>
<feature type="transmembrane region" description="Helical" evidence="11 12">
    <location>
        <begin position="146"/>
        <end position="169"/>
    </location>
</feature>
<keyword evidence="4 11" id="KW-0256">Endoplasmic reticulum</keyword>
<dbReference type="EC" id="2.3.1.225" evidence="11"/>
<comment type="subcellular location">
    <subcellularLocation>
        <location evidence="11">Endoplasmic reticulum membrane</location>
        <topology evidence="11">Multi-pass membrane protein</topology>
    </subcellularLocation>
    <subcellularLocation>
        <location evidence="1">Membrane</location>
        <topology evidence="1">Multi-pass membrane protein</topology>
    </subcellularLocation>
</comment>
<accession>A0A0C2WZW2</accession>
<dbReference type="STRING" id="933852.A0A0C2WZW2"/>
<evidence type="ECO:0000256" key="10">
    <source>
        <dbReference type="ARBA" id="ARBA00048048"/>
    </source>
</evidence>
<evidence type="ECO:0000256" key="8">
    <source>
        <dbReference type="ARBA" id="ARBA00023288"/>
    </source>
</evidence>
<feature type="active site" description="S-palmitoyl cysteine intermediate" evidence="11">
    <location>
        <position position="128"/>
    </location>
</feature>
<dbReference type="InterPro" id="IPR039859">
    <property type="entry name" value="PFA4/ZDH16/20/ERF2-like"/>
</dbReference>
<comment type="catalytic activity">
    <reaction evidence="10 11 12">
        <text>L-cysteinyl-[protein] + hexadecanoyl-CoA = S-hexadecanoyl-L-cysteinyl-[protein] + CoA</text>
        <dbReference type="Rhea" id="RHEA:36683"/>
        <dbReference type="Rhea" id="RHEA-COMP:10131"/>
        <dbReference type="Rhea" id="RHEA-COMP:11032"/>
        <dbReference type="ChEBI" id="CHEBI:29950"/>
        <dbReference type="ChEBI" id="CHEBI:57287"/>
        <dbReference type="ChEBI" id="CHEBI:57379"/>
        <dbReference type="ChEBI" id="CHEBI:74151"/>
        <dbReference type="EC" id="2.3.1.225"/>
    </reaction>
</comment>
<dbReference type="Proteomes" id="UP000054097">
    <property type="component" value="Unassembled WGS sequence"/>
</dbReference>
<evidence type="ECO:0000256" key="5">
    <source>
        <dbReference type="ARBA" id="ARBA00022989"/>
    </source>
</evidence>
<reference evidence="15 16" key="1">
    <citation type="submission" date="2014-04" db="EMBL/GenBank/DDBJ databases">
        <authorList>
            <consortium name="DOE Joint Genome Institute"/>
            <person name="Kuo A."/>
            <person name="Zuccaro A."/>
            <person name="Kohler A."/>
            <person name="Nagy L.G."/>
            <person name="Floudas D."/>
            <person name="Copeland A."/>
            <person name="Barry K.W."/>
            <person name="Cichocki N."/>
            <person name="Veneault-Fourrey C."/>
            <person name="LaButti K."/>
            <person name="Lindquist E.A."/>
            <person name="Lipzen A."/>
            <person name="Lundell T."/>
            <person name="Morin E."/>
            <person name="Murat C."/>
            <person name="Sun H."/>
            <person name="Tunlid A."/>
            <person name="Henrissat B."/>
            <person name="Grigoriev I.V."/>
            <person name="Hibbett D.S."/>
            <person name="Martin F."/>
            <person name="Nordberg H.P."/>
            <person name="Cantor M.N."/>
            <person name="Hua S.X."/>
        </authorList>
    </citation>
    <scope>NUCLEOTIDE SEQUENCE [LARGE SCALE GENOMIC DNA]</scope>
    <source>
        <strain evidence="15 16">MAFF 305830</strain>
    </source>
</reference>
<keyword evidence="9 11" id="KW-0012">Acyltransferase</keyword>
<keyword evidence="16" id="KW-1185">Reference proteome</keyword>
<evidence type="ECO:0000256" key="9">
    <source>
        <dbReference type="ARBA" id="ARBA00023315"/>
    </source>
</evidence>
<evidence type="ECO:0000256" key="13">
    <source>
        <dbReference type="SAM" id="MobiDB-lite"/>
    </source>
</evidence>
<keyword evidence="6 11" id="KW-0472">Membrane</keyword>
<feature type="transmembrane region" description="Helical" evidence="11 12">
    <location>
        <begin position="181"/>
        <end position="204"/>
    </location>
</feature>
<feature type="region of interest" description="Disordered" evidence="13">
    <location>
        <begin position="280"/>
        <end position="387"/>
    </location>
</feature>
<dbReference type="InterPro" id="IPR033682">
    <property type="entry name" value="PFA4"/>
</dbReference>
<evidence type="ECO:0000313" key="15">
    <source>
        <dbReference type="EMBL" id="KIM31573.1"/>
    </source>
</evidence>
<dbReference type="HAMAP" id="MF_03199">
    <property type="entry name" value="DHHC_PAT_PFA4"/>
    <property type="match status" value="1"/>
</dbReference>
<dbReference type="AlphaFoldDB" id="A0A0C2WZW2"/>
<sequence length="402" mass="46914">MPRPPQRLAGRIWVGSVTVLIAFIAYSSQIFIIWPWYGREFSFELVQLLLPFNLLVAFLYWNYFLCVYTDPGTIPRDWEPNPTSEEGFELKTLTGTPRFCRHCERYKPPRAHHCRKCKRCVLRMDHHCPWVDNCVGHYNYAHFLRFLWAVDVACSYHVAMISYRVWYAILYPYWEPSGFELAFIVANYVTCLPVLVAVGVFSLYHFYCLFTNTTTVEGWEKDKVTTLVRRGKITEVSFPYNLGLIENVRAVFGGSPLLWCWPKHPVPGDGLKFSVAPGTDESEQYAWPPKDPMREREKQTKHELPSSPWTFGNGDVNPALRPTSSKLRTANVPPYHPSYRGPRHRDGWRDEEDEDYVEEEEEEEEVQQKPGLRMRRGSEGWEATMPDRWAQLQIESAVNKES</sequence>
<evidence type="ECO:0000256" key="11">
    <source>
        <dbReference type="HAMAP-Rule" id="MF_03199"/>
    </source>
</evidence>
<evidence type="ECO:0000256" key="2">
    <source>
        <dbReference type="ARBA" id="ARBA00022679"/>
    </source>
</evidence>
<evidence type="ECO:0000259" key="14">
    <source>
        <dbReference type="Pfam" id="PF01529"/>
    </source>
</evidence>
<comment type="function">
    <text evidence="11">Mediates the reversible addition of palmitate to target proteins, thereby regulating their membrane association and biological function.</text>
</comment>
<feature type="compositionally biased region" description="Acidic residues" evidence="13">
    <location>
        <begin position="349"/>
        <end position="365"/>
    </location>
</feature>
<dbReference type="PROSITE" id="PS50216">
    <property type="entry name" value="DHHC"/>
    <property type="match status" value="1"/>
</dbReference>
<dbReference type="EMBL" id="KN824281">
    <property type="protein sequence ID" value="KIM31573.1"/>
    <property type="molecule type" value="Genomic_DNA"/>
</dbReference>
<dbReference type="HOGENOM" id="CLU_027721_9_0_1"/>
<gene>
    <name evidence="11" type="primary">PFA4</name>
    <name evidence="15" type="ORF">M408DRAFT_64111</name>
</gene>
<evidence type="ECO:0000313" key="16">
    <source>
        <dbReference type="Proteomes" id="UP000054097"/>
    </source>
</evidence>
<keyword evidence="2 11" id="KW-0808">Transferase</keyword>
<feature type="transmembrane region" description="Helical" evidence="11 12">
    <location>
        <begin position="49"/>
        <end position="68"/>
    </location>
</feature>
<dbReference type="InterPro" id="IPR001594">
    <property type="entry name" value="Palmitoyltrfase_DHHC"/>
</dbReference>
<dbReference type="Pfam" id="PF01529">
    <property type="entry name" value="DHHC"/>
    <property type="match status" value="1"/>
</dbReference>
<feature type="domain" description="Palmitoyltransferase DHHC" evidence="14">
    <location>
        <begin position="96"/>
        <end position="221"/>
    </location>
</feature>
<dbReference type="PANTHER" id="PTHR12246">
    <property type="entry name" value="PALMITOYLTRANSFERASE ZDHHC16"/>
    <property type="match status" value="1"/>
</dbReference>
<keyword evidence="7 11" id="KW-0564">Palmitate</keyword>
<evidence type="ECO:0000256" key="6">
    <source>
        <dbReference type="ARBA" id="ARBA00023136"/>
    </source>
</evidence>
<evidence type="ECO:0000256" key="3">
    <source>
        <dbReference type="ARBA" id="ARBA00022692"/>
    </source>
</evidence>
<keyword evidence="8 11" id="KW-0449">Lipoprotein</keyword>
<reference evidence="16" key="2">
    <citation type="submission" date="2015-01" db="EMBL/GenBank/DDBJ databases">
        <title>Evolutionary Origins and Diversification of the Mycorrhizal Mutualists.</title>
        <authorList>
            <consortium name="DOE Joint Genome Institute"/>
            <consortium name="Mycorrhizal Genomics Consortium"/>
            <person name="Kohler A."/>
            <person name="Kuo A."/>
            <person name="Nagy L.G."/>
            <person name="Floudas D."/>
            <person name="Copeland A."/>
            <person name="Barry K.W."/>
            <person name="Cichocki N."/>
            <person name="Veneault-Fourrey C."/>
            <person name="LaButti K."/>
            <person name="Lindquist E.A."/>
            <person name="Lipzen A."/>
            <person name="Lundell T."/>
            <person name="Morin E."/>
            <person name="Murat C."/>
            <person name="Riley R."/>
            <person name="Ohm R."/>
            <person name="Sun H."/>
            <person name="Tunlid A."/>
            <person name="Henrissat B."/>
            <person name="Grigoriev I.V."/>
            <person name="Hibbett D.S."/>
            <person name="Martin F."/>
        </authorList>
    </citation>
    <scope>NUCLEOTIDE SEQUENCE [LARGE SCALE GENOMIC DNA]</scope>
    <source>
        <strain evidence="16">MAFF 305830</strain>
    </source>
</reference>